<feature type="domain" description="Late nodulin" evidence="2">
    <location>
        <begin position="23"/>
        <end position="80"/>
    </location>
</feature>
<name>A0A7T8DV70_LENCU</name>
<reference evidence="3" key="1">
    <citation type="journal article" date="2020" name="Mol. Cell">
        <title>Proteome analysis reveals a significant host-specific response in Rhizobium leguminosarum bv viciae endosymbiotic cells.</title>
        <authorList>
            <person name="Duran D."/>
            <person name="Albareda M."/>
            <person name="Marina A."/>
            <person name="Garcia C."/>
            <person name="Ruiz-Argueso T."/>
            <person name="Palacios J."/>
        </authorList>
    </citation>
    <scope>NUCLEOTIDE SEQUENCE</scope>
    <source>
        <tissue evidence="3">Root nodules</tissue>
    </source>
</reference>
<keyword evidence="1" id="KW-0472">Membrane</keyword>
<dbReference type="AlphaFoldDB" id="A0A7T8DV70"/>
<sequence length="92" mass="10954">MKFIHYKETKSYSSVYLQRENNMAKIHKFVYVLVIFLSLFLFAMGGVAMGGVGYPECFIDEDCKPRWHEYYVSRCIDHKCDWKWKWGPEGEA</sequence>
<evidence type="ECO:0000259" key="2">
    <source>
        <dbReference type="Pfam" id="PF07127"/>
    </source>
</evidence>
<dbReference type="InterPro" id="IPR009810">
    <property type="entry name" value="Nodulin_late_dom"/>
</dbReference>
<accession>A0A7T8DV70</accession>
<evidence type="ECO:0000256" key="1">
    <source>
        <dbReference type="SAM" id="Phobius"/>
    </source>
</evidence>
<feature type="transmembrane region" description="Helical" evidence="1">
    <location>
        <begin position="29"/>
        <end position="54"/>
    </location>
</feature>
<dbReference type="EMBL" id="MT371155">
    <property type="protein sequence ID" value="QQO74673.1"/>
    <property type="molecule type" value="mRNA"/>
</dbReference>
<protein>
    <submittedName>
        <fullName evidence="3">Nodule-specific cysteine-rich peptide L05</fullName>
    </submittedName>
</protein>
<keyword evidence="1" id="KW-0812">Transmembrane</keyword>
<organism evidence="3">
    <name type="scientific">Lens culinaris</name>
    <name type="common">Lentil</name>
    <name type="synonym">Cicer lens</name>
    <dbReference type="NCBI Taxonomy" id="3864"/>
    <lineage>
        <taxon>Eukaryota</taxon>
        <taxon>Viridiplantae</taxon>
        <taxon>Streptophyta</taxon>
        <taxon>Embryophyta</taxon>
        <taxon>Tracheophyta</taxon>
        <taxon>Spermatophyta</taxon>
        <taxon>Magnoliopsida</taxon>
        <taxon>eudicotyledons</taxon>
        <taxon>Gunneridae</taxon>
        <taxon>Pentapetalae</taxon>
        <taxon>rosids</taxon>
        <taxon>fabids</taxon>
        <taxon>Fabales</taxon>
        <taxon>Fabaceae</taxon>
        <taxon>Papilionoideae</taxon>
        <taxon>50 kb inversion clade</taxon>
        <taxon>NPAAA clade</taxon>
        <taxon>Hologalegina</taxon>
        <taxon>IRL clade</taxon>
        <taxon>Fabeae</taxon>
        <taxon>Lens</taxon>
    </lineage>
</organism>
<evidence type="ECO:0000313" key="3">
    <source>
        <dbReference type="EMBL" id="QQO74673.1"/>
    </source>
</evidence>
<keyword evidence="1" id="KW-1133">Transmembrane helix</keyword>
<proteinExistence type="evidence at transcript level"/>
<dbReference type="Pfam" id="PF07127">
    <property type="entry name" value="Nodulin_late"/>
    <property type="match status" value="1"/>
</dbReference>
<dbReference type="GO" id="GO:0046872">
    <property type="term" value="F:metal ion binding"/>
    <property type="evidence" value="ECO:0007669"/>
    <property type="project" value="InterPro"/>
</dbReference>